<dbReference type="Proteomes" id="UP000199068">
    <property type="component" value="Unassembled WGS sequence"/>
</dbReference>
<proteinExistence type="predicted"/>
<name>A0A1G9JEI9_9FIRM</name>
<dbReference type="AlphaFoldDB" id="A0A1G9JEI9"/>
<accession>A0A1G9JEI9</accession>
<keyword evidence="2" id="KW-1185">Reference proteome</keyword>
<evidence type="ECO:0000313" key="2">
    <source>
        <dbReference type="Proteomes" id="UP000199068"/>
    </source>
</evidence>
<evidence type="ECO:0008006" key="3">
    <source>
        <dbReference type="Google" id="ProtNLM"/>
    </source>
</evidence>
<gene>
    <name evidence="1" type="ORF">SAMN04515677_101608</name>
</gene>
<organism evidence="1 2">
    <name type="scientific">Romboutsia lituseburensis DSM 797</name>
    <dbReference type="NCBI Taxonomy" id="1121325"/>
    <lineage>
        <taxon>Bacteria</taxon>
        <taxon>Bacillati</taxon>
        <taxon>Bacillota</taxon>
        <taxon>Clostridia</taxon>
        <taxon>Peptostreptococcales</taxon>
        <taxon>Peptostreptococcaceae</taxon>
        <taxon>Romboutsia</taxon>
    </lineage>
</organism>
<evidence type="ECO:0000313" key="1">
    <source>
        <dbReference type="EMBL" id="SDL35563.1"/>
    </source>
</evidence>
<protein>
    <recommendedName>
        <fullName evidence="3">Lipoprotein</fullName>
    </recommendedName>
</protein>
<dbReference type="RefSeq" id="WP_092722711.1">
    <property type="nucleotide sequence ID" value="NZ_FNGW01000001.1"/>
</dbReference>
<dbReference type="PROSITE" id="PS51257">
    <property type="entry name" value="PROKAR_LIPOPROTEIN"/>
    <property type="match status" value="1"/>
</dbReference>
<sequence length="267" mass="31702">MKKIIITLMSISILLIFVGCNSFNSKDKYNHTWEYETKEYKNMNASDLINLRNKLIDAELKGLPKSDYEQQKKEILGNENYQLVGFVNCFYTNMPEKDNLIKQIKLIKYVDSLDYGINPCGEFIYQTNMNYQLNEFLTINNLWTKKNKEKQCFDPDILLNNFEKIYEYTDLDKYIIFDLIHSSYSDYTGKSISLEKESILLNKFNNIKDKKYNNKLADIKFHKNYFLVNLKSIKGRFESKLKEYNLSNSEKENIKSDLELMNDLIKN</sequence>
<dbReference type="EMBL" id="FNGW01000001">
    <property type="protein sequence ID" value="SDL35563.1"/>
    <property type="molecule type" value="Genomic_DNA"/>
</dbReference>
<reference evidence="1 2" key="1">
    <citation type="submission" date="2016-10" db="EMBL/GenBank/DDBJ databases">
        <authorList>
            <person name="de Groot N.N."/>
        </authorList>
    </citation>
    <scope>NUCLEOTIDE SEQUENCE [LARGE SCALE GENOMIC DNA]</scope>
    <source>
        <strain evidence="1 2">DSM 797</strain>
    </source>
</reference>